<reference evidence="8 9" key="1">
    <citation type="submission" date="2024-02" db="EMBL/GenBank/DDBJ databases">
        <authorList>
            <person name="Daric V."/>
            <person name="Darras S."/>
        </authorList>
    </citation>
    <scope>NUCLEOTIDE SEQUENCE [LARGE SCALE GENOMIC DNA]</scope>
</reference>
<dbReference type="Gene3D" id="2.60.40.1210">
    <property type="entry name" value="Cellobiose dehydrogenase, cytochrome domain"/>
    <property type="match status" value="1"/>
</dbReference>
<evidence type="ECO:0000313" key="8">
    <source>
        <dbReference type="EMBL" id="CAK8671524.1"/>
    </source>
</evidence>
<dbReference type="EMBL" id="CAWYQH010000001">
    <property type="protein sequence ID" value="CAK8671524.1"/>
    <property type="molecule type" value="Genomic_DNA"/>
</dbReference>
<keyword evidence="3" id="KW-1015">Disulfide bond</keyword>
<feature type="transmembrane region" description="Helical" evidence="5">
    <location>
        <begin position="603"/>
        <end position="623"/>
    </location>
</feature>
<keyword evidence="5" id="KW-0812">Transmembrane</keyword>
<dbReference type="PANTHER" id="PTHR10157:SF23">
    <property type="entry name" value="MOXD1 HOMOLOG 1"/>
    <property type="match status" value="1"/>
</dbReference>
<dbReference type="CDD" id="cd09631">
    <property type="entry name" value="DOMON_DOH"/>
    <property type="match status" value="1"/>
</dbReference>
<dbReference type="Pfam" id="PF01082">
    <property type="entry name" value="Cu2_monooxygen"/>
    <property type="match status" value="1"/>
</dbReference>
<evidence type="ECO:0000256" key="3">
    <source>
        <dbReference type="ARBA" id="ARBA00023157"/>
    </source>
</evidence>
<dbReference type="InterPro" id="IPR008977">
    <property type="entry name" value="PHM/PNGase_F_dom_sf"/>
</dbReference>
<evidence type="ECO:0000259" key="7">
    <source>
        <dbReference type="PROSITE" id="PS50836"/>
    </source>
</evidence>
<gene>
    <name evidence="8" type="ORF">CVLEPA_LOCUS580</name>
</gene>
<evidence type="ECO:0000256" key="6">
    <source>
        <dbReference type="SAM" id="SignalP"/>
    </source>
</evidence>
<dbReference type="InterPro" id="IPR014784">
    <property type="entry name" value="Cu2_ascorb_mOase-like_C"/>
</dbReference>
<evidence type="ECO:0000256" key="5">
    <source>
        <dbReference type="SAM" id="Phobius"/>
    </source>
</evidence>
<sequence length="624" mass="70105">MRILIYLLACLMCFAHAQTPSEEFPHMAALAPGNKVVLYWKFNDTHITFELHGQTTGWVGVGLSPNGGMIDADIYVGWVKDGKANITDRMGLPDSQGFPPLDEKQNIELLDGSEADGWTRLKFRREIPACESTDLAITTDTTRVIYALGAEDPSGDDIVSADYHQVGLEKRGTRSLLILESNGDVTPPAGETYETFELLNGNLTVPQKDTYYNCRLFEFPTLSSKHHMVKIEPVIQAGNELHVHHILLYQCNRNVLQNSSTLLTNEECYTPNMPPDFINCNSVFHGWAIGGGTFHYPNHAGFPLGTEDSPRYVVMETHYDNPQIKSDIQDNSGLRITYTSQLRDYDAAVIELGHSVSPYEHLIPPNAESFLSHGNCHHTCLKETMAHNNQDSIKIFGSFLHSHLLGREMTLRHFRGNEELPFIARDQSYDFNYQEAKIFSKEIEIKSGDSMQVVCNYNSKQRANFTTGGLGTQQEMCLSYVYYYPKIPLFKCLSNPTMASAYGYFGVTNYRFTASPSVHGTLNDILIMEPAELAGKRLDEVMTSTPWDETRADTFSAYLRDAKQQPRCETNIPLNMQPSSFYAERIVQPYVPPEKKCGGCVTLMANAALTVMMMMLGLFINSVY</sequence>
<keyword evidence="9" id="KW-1185">Reference proteome</keyword>
<dbReference type="PROSITE" id="PS50836">
    <property type="entry name" value="DOMON"/>
    <property type="match status" value="1"/>
</dbReference>
<feature type="signal peptide" evidence="6">
    <location>
        <begin position="1"/>
        <end position="17"/>
    </location>
</feature>
<name>A0ABP0EZC6_CLALP</name>
<dbReference type="InterPro" id="IPR028460">
    <property type="entry name" value="Tbh/DBH"/>
</dbReference>
<dbReference type="Pfam" id="PF03351">
    <property type="entry name" value="DOMON"/>
    <property type="match status" value="1"/>
</dbReference>
<evidence type="ECO:0000256" key="2">
    <source>
        <dbReference type="ARBA" id="ARBA00010676"/>
    </source>
</evidence>
<dbReference type="Pfam" id="PF03712">
    <property type="entry name" value="Cu2_monoox_C"/>
    <property type="match status" value="1"/>
</dbReference>
<dbReference type="InterPro" id="IPR045266">
    <property type="entry name" value="DOH_DOMON"/>
</dbReference>
<evidence type="ECO:0000313" key="9">
    <source>
        <dbReference type="Proteomes" id="UP001642483"/>
    </source>
</evidence>
<dbReference type="Gene3D" id="2.60.120.230">
    <property type="match status" value="1"/>
</dbReference>
<keyword evidence="5" id="KW-1133">Transmembrane helix</keyword>
<dbReference type="Gene3D" id="2.60.120.310">
    <property type="entry name" value="Copper type II, ascorbate-dependent monooxygenase, N-terminal domain"/>
    <property type="match status" value="1"/>
</dbReference>
<proteinExistence type="inferred from homology"/>
<keyword evidence="5" id="KW-0472">Membrane</keyword>
<dbReference type="SMART" id="SM00664">
    <property type="entry name" value="DoH"/>
    <property type="match status" value="1"/>
</dbReference>
<evidence type="ECO:0000256" key="4">
    <source>
        <dbReference type="ARBA" id="ARBA00023180"/>
    </source>
</evidence>
<comment type="cofactor">
    <cofactor evidence="1">
        <name>Cu(2+)</name>
        <dbReference type="ChEBI" id="CHEBI:29036"/>
    </cofactor>
</comment>
<comment type="caution">
    <text evidence="8">The sequence shown here is derived from an EMBL/GenBank/DDBJ whole genome shotgun (WGS) entry which is preliminary data.</text>
</comment>
<dbReference type="InterPro" id="IPR000323">
    <property type="entry name" value="Cu2_ascorb_mOase_N"/>
</dbReference>
<dbReference type="InterPro" id="IPR000945">
    <property type="entry name" value="DBH-like"/>
</dbReference>
<keyword evidence="4" id="KW-0325">Glycoprotein</keyword>
<dbReference type="InterPro" id="IPR036939">
    <property type="entry name" value="Cu2_ascorb_mOase_N_sf"/>
</dbReference>
<organism evidence="8 9">
    <name type="scientific">Clavelina lepadiformis</name>
    <name type="common">Light-bulb sea squirt</name>
    <name type="synonym">Ascidia lepadiformis</name>
    <dbReference type="NCBI Taxonomy" id="159417"/>
    <lineage>
        <taxon>Eukaryota</taxon>
        <taxon>Metazoa</taxon>
        <taxon>Chordata</taxon>
        <taxon>Tunicata</taxon>
        <taxon>Ascidiacea</taxon>
        <taxon>Aplousobranchia</taxon>
        <taxon>Clavelinidae</taxon>
        <taxon>Clavelina</taxon>
    </lineage>
</organism>
<accession>A0ABP0EZC6</accession>
<dbReference type="InterPro" id="IPR024548">
    <property type="entry name" value="Cu2_monoox_C"/>
</dbReference>
<dbReference type="PRINTS" id="PR00767">
    <property type="entry name" value="DBMONOXGNASE"/>
</dbReference>
<dbReference type="InterPro" id="IPR005018">
    <property type="entry name" value="DOMON_domain"/>
</dbReference>
<keyword evidence="6" id="KW-0732">Signal</keyword>
<evidence type="ECO:0000256" key="1">
    <source>
        <dbReference type="ARBA" id="ARBA00001973"/>
    </source>
</evidence>
<dbReference type="SUPFAM" id="SSF49742">
    <property type="entry name" value="PHM/PNGase F"/>
    <property type="match status" value="2"/>
</dbReference>
<dbReference type="SUPFAM" id="SSF49344">
    <property type="entry name" value="CBD9-like"/>
    <property type="match status" value="1"/>
</dbReference>
<dbReference type="PANTHER" id="PTHR10157">
    <property type="entry name" value="DOPAMINE BETA HYDROXYLASE RELATED"/>
    <property type="match status" value="1"/>
</dbReference>
<feature type="chain" id="PRO_5046609948" description="DOMON domain-containing protein" evidence="6">
    <location>
        <begin position="18"/>
        <end position="624"/>
    </location>
</feature>
<dbReference type="Proteomes" id="UP001642483">
    <property type="component" value="Unassembled WGS sequence"/>
</dbReference>
<feature type="domain" description="DOMON" evidence="7">
    <location>
        <begin position="34"/>
        <end position="149"/>
    </location>
</feature>
<comment type="similarity">
    <text evidence="2">Belongs to the copper type II ascorbate-dependent monooxygenase family.</text>
</comment>
<protein>
    <recommendedName>
        <fullName evidence="7">DOMON domain-containing protein</fullName>
    </recommendedName>
</protein>